<dbReference type="InterPro" id="IPR027268">
    <property type="entry name" value="Peptidase_M4/M1_CTD_sf"/>
</dbReference>
<organism evidence="13 14">
    <name type="scientific">Spizellomyces punctatus (strain DAOM BR117)</name>
    <dbReference type="NCBI Taxonomy" id="645134"/>
    <lineage>
        <taxon>Eukaryota</taxon>
        <taxon>Fungi</taxon>
        <taxon>Fungi incertae sedis</taxon>
        <taxon>Chytridiomycota</taxon>
        <taxon>Chytridiomycota incertae sedis</taxon>
        <taxon>Chytridiomycetes</taxon>
        <taxon>Spizellomycetales</taxon>
        <taxon>Spizellomycetaceae</taxon>
        <taxon>Spizellomyces</taxon>
    </lineage>
</organism>
<dbReference type="PANTHER" id="PTHR15137:SF9">
    <property type="entry name" value="TRANSCRIPTION INITIATION FACTOR TFIID SUBUNIT 2"/>
    <property type="match status" value="1"/>
</dbReference>
<keyword evidence="14" id="KW-1185">Reference proteome</keyword>
<evidence type="ECO:0000313" key="14">
    <source>
        <dbReference type="Proteomes" id="UP000053201"/>
    </source>
</evidence>
<dbReference type="Gene3D" id="1.10.390.10">
    <property type="entry name" value="Neutral Protease Domain 2"/>
    <property type="match status" value="1"/>
</dbReference>
<dbReference type="GO" id="GO:0006367">
    <property type="term" value="P:transcription initiation at RNA polymerase II promoter"/>
    <property type="evidence" value="ECO:0007669"/>
    <property type="project" value="TreeGrafter"/>
</dbReference>
<evidence type="ECO:0000256" key="8">
    <source>
        <dbReference type="ARBA" id="ARBA00076306"/>
    </source>
</evidence>
<evidence type="ECO:0000259" key="12">
    <source>
        <dbReference type="Pfam" id="PF25577"/>
    </source>
</evidence>
<feature type="region of interest" description="Disordered" evidence="9">
    <location>
        <begin position="530"/>
        <end position="549"/>
    </location>
</feature>
<evidence type="ECO:0000256" key="7">
    <source>
        <dbReference type="ARBA" id="ARBA00025346"/>
    </source>
</evidence>
<dbReference type="InterPro" id="IPR011989">
    <property type="entry name" value="ARM-like"/>
</dbReference>
<evidence type="ECO:0000256" key="1">
    <source>
        <dbReference type="ARBA" id="ARBA00004123"/>
    </source>
</evidence>
<dbReference type="GO" id="GO:0008237">
    <property type="term" value="F:metallopeptidase activity"/>
    <property type="evidence" value="ECO:0007669"/>
    <property type="project" value="InterPro"/>
</dbReference>
<dbReference type="FunCoup" id="A0A0L0HBP4">
    <property type="interactions" value="528"/>
</dbReference>
<evidence type="ECO:0000259" key="10">
    <source>
        <dbReference type="Pfam" id="PF01433"/>
    </source>
</evidence>
<dbReference type="GeneID" id="27689300"/>
<keyword evidence="5" id="KW-0804">Transcription</keyword>
<proteinExistence type="inferred from homology"/>
<dbReference type="InterPro" id="IPR042097">
    <property type="entry name" value="Aminopeptidase_N-like_N_sf"/>
</dbReference>
<keyword evidence="6" id="KW-0539">Nucleus</keyword>
<dbReference type="eggNOG" id="KOG1932">
    <property type="taxonomic scope" value="Eukaryota"/>
</dbReference>
<comment type="function">
    <text evidence="7">Functions as a component of the DNA-binding general transcription factor complex TFIID. Binding of TFIID to a promoter (with or without TATA element) is the initial step in pre-initiation complex (PIC) formation. TFIID plays a key role in the regulation of gene expression by RNA polymerase II through different activities such as transcription activator interaction, core promoter recognition and selectivity, TFIIA and TFIIB interaction, chromatin modification (histone acetylation by TAF1), facilitation of DNA opening and initiation of transcription.</text>
</comment>
<comment type="subcellular location">
    <subcellularLocation>
        <location evidence="1">Nucleus</location>
    </subcellularLocation>
</comment>
<dbReference type="InterPro" id="IPR057991">
    <property type="entry name" value="TPR_TAF2_C"/>
</dbReference>
<dbReference type="OMA" id="EQPDYQW"/>
<dbReference type="AlphaFoldDB" id="A0A0L0HBP4"/>
<dbReference type="PANTHER" id="PTHR15137">
    <property type="entry name" value="TRANSCRIPTION INITIATION FACTOR TFIID"/>
    <property type="match status" value="1"/>
</dbReference>
<comment type="similarity">
    <text evidence="2">Belongs to the TAF2 family.</text>
</comment>
<evidence type="ECO:0000256" key="6">
    <source>
        <dbReference type="ARBA" id="ARBA00023242"/>
    </source>
</evidence>
<dbReference type="Gene3D" id="1.25.10.10">
    <property type="entry name" value="Leucine-rich Repeat Variant"/>
    <property type="match status" value="1"/>
</dbReference>
<evidence type="ECO:0000256" key="2">
    <source>
        <dbReference type="ARBA" id="ARBA00010937"/>
    </source>
</evidence>
<reference evidence="13 14" key="1">
    <citation type="submission" date="2009-08" db="EMBL/GenBank/DDBJ databases">
        <title>The Genome Sequence of Spizellomyces punctatus strain DAOM BR117.</title>
        <authorList>
            <consortium name="The Broad Institute Genome Sequencing Platform"/>
            <person name="Russ C."/>
            <person name="Cuomo C."/>
            <person name="Shea T."/>
            <person name="Young S.K."/>
            <person name="Zeng Q."/>
            <person name="Koehrsen M."/>
            <person name="Haas B."/>
            <person name="Borodovsky M."/>
            <person name="Guigo R."/>
            <person name="Alvarado L."/>
            <person name="Berlin A."/>
            <person name="Bochicchio J."/>
            <person name="Borenstein D."/>
            <person name="Chapman S."/>
            <person name="Chen Z."/>
            <person name="Engels R."/>
            <person name="Freedman E."/>
            <person name="Gellesch M."/>
            <person name="Goldberg J."/>
            <person name="Griggs A."/>
            <person name="Gujja S."/>
            <person name="Heiman D."/>
            <person name="Hepburn T."/>
            <person name="Howarth C."/>
            <person name="Jen D."/>
            <person name="Larson L."/>
            <person name="Lewis B."/>
            <person name="Mehta T."/>
            <person name="Park D."/>
            <person name="Pearson M."/>
            <person name="Roberts A."/>
            <person name="Saif S."/>
            <person name="Shenoy N."/>
            <person name="Sisk P."/>
            <person name="Stolte C."/>
            <person name="Sykes S."/>
            <person name="Thomson T."/>
            <person name="Walk T."/>
            <person name="White J."/>
            <person name="Yandava C."/>
            <person name="Burger G."/>
            <person name="Gray M.W."/>
            <person name="Holland P.W.H."/>
            <person name="King N."/>
            <person name="Lang F.B.F."/>
            <person name="Roger A.J."/>
            <person name="Ruiz-Trillo I."/>
            <person name="Lander E."/>
            <person name="Nusbaum C."/>
        </authorList>
    </citation>
    <scope>NUCLEOTIDE SEQUENCE [LARGE SCALE GENOMIC DNA]</scope>
    <source>
        <strain evidence="13 14">DAOM BR117</strain>
    </source>
</reference>
<dbReference type="OrthoDB" id="308861at2759"/>
<dbReference type="Pfam" id="PF25577">
    <property type="entry name" value="TPR_TAF2_C"/>
    <property type="match status" value="1"/>
</dbReference>
<dbReference type="STRING" id="645134.A0A0L0HBP4"/>
<dbReference type="InterPro" id="IPR037813">
    <property type="entry name" value="TAF2"/>
</dbReference>
<feature type="domain" description="Transcription initiation factor TFIID subunit 2 Ig-like" evidence="11">
    <location>
        <begin position="446"/>
        <end position="587"/>
    </location>
</feature>
<dbReference type="SUPFAM" id="SSF48371">
    <property type="entry name" value="ARM repeat"/>
    <property type="match status" value="1"/>
</dbReference>
<gene>
    <name evidence="13" type="ORF">SPPG_05960</name>
</gene>
<dbReference type="Gene3D" id="2.60.40.1730">
    <property type="entry name" value="tricorn interacting facor f3 domain"/>
    <property type="match status" value="1"/>
</dbReference>
<evidence type="ECO:0000256" key="9">
    <source>
        <dbReference type="SAM" id="MobiDB-lite"/>
    </source>
</evidence>
<feature type="region of interest" description="Disordered" evidence="9">
    <location>
        <begin position="971"/>
        <end position="1008"/>
    </location>
</feature>
<dbReference type="InterPro" id="IPR057345">
    <property type="entry name" value="Ig-like_TAF2"/>
</dbReference>
<dbReference type="RefSeq" id="XP_016607050.1">
    <property type="nucleotide sequence ID" value="XM_016754167.1"/>
</dbReference>
<keyword evidence="4" id="KW-0805">Transcription regulation</keyword>
<evidence type="ECO:0000256" key="4">
    <source>
        <dbReference type="ARBA" id="ARBA00023015"/>
    </source>
</evidence>
<dbReference type="CDD" id="cd09839">
    <property type="entry name" value="M1_like_TAF2"/>
    <property type="match status" value="1"/>
</dbReference>
<dbReference type="GO" id="GO:0003682">
    <property type="term" value="F:chromatin binding"/>
    <property type="evidence" value="ECO:0007669"/>
    <property type="project" value="TreeGrafter"/>
</dbReference>
<dbReference type="GO" id="GO:0000976">
    <property type="term" value="F:transcription cis-regulatory region binding"/>
    <property type="evidence" value="ECO:0007669"/>
    <property type="project" value="TreeGrafter"/>
</dbReference>
<name>A0A0L0HBP4_SPIPD</name>
<evidence type="ECO:0000313" key="13">
    <source>
        <dbReference type="EMBL" id="KNC99010.1"/>
    </source>
</evidence>
<dbReference type="InterPro" id="IPR016024">
    <property type="entry name" value="ARM-type_fold"/>
</dbReference>
<dbReference type="SUPFAM" id="SSF55486">
    <property type="entry name" value="Metalloproteases ('zincins'), catalytic domain"/>
    <property type="match status" value="1"/>
</dbReference>
<dbReference type="GO" id="GO:0016251">
    <property type="term" value="F:RNA polymerase II general transcription initiation factor activity"/>
    <property type="evidence" value="ECO:0007669"/>
    <property type="project" value="TreeGrafter"/>
</dbReference>
<feature type="domain" description="Transcription initiation factor TFIID subunit 2 TPR repeats" evidence="12">
    <location>
        <begin position="589"/>
        <end position="883"/>
    </location>
</feature>
<dbReference type="GO" id="GO:0005669">
    <property type="term" value="C:transcription factor TFIID complex"/>
    <property type="evidence" value="ECO:0007669"/>
    <property type="project" value="InterPro"/>
</dbReference>
<dbReference type="VEuPathDB" id="FungiDB:SPPG_05960"/>
<protein>
    <recommendedName>
        <fullName evidence="3">Transcription initiation factor TFIID subunit 2</fullName>
    </recommendedName>
    <alternativeName>
        <fullName evidence="8">TBP-associated factor 2</fullName>
    </alternativeName>
</protein>
<evidence type="ECO:0000256" key="3">
    <source>
        <dbReference type="ARBA" id="ARBA00017363"/>
    </source>
</evidence>
<sequence length="1027" mass="116491">MTSSSVCIYLPVLIDFVPGILEILKVLVNEVETKYVYDDPLTPVVPPSSRKTAYHHPEYRQHYTYALQESDEGELVIDIPEQVPIIQVQVTFILTEPRSGLHFVLPDALVTPDRYPQLYSNNQTSSARLWIPCIDRYQERCTWDIQCRLGDREMLVLCSGELDEQVLHPVDATKKISSYVLSNPVCPASIMLAIGPFDTFIRDHDISDGGYAFCLPGRREQLEYTTSFVAQALAFFEQYLGVPFPFGSYKQVFLEDTYNPAAVGATLAVFSSHLLLEDNIIDQTYETMRLLCRALVTQWFGHYIVPKTWADTWLTVGLTNYIVGLFLERFLGKNEYKFRLKKDMQRVCELDVNQPPVYPTTHFHPDDDWASVRSEFLSLKSPIILYMLERRMGKGMLQKMVNKILLSAAAGELPNGLSTHHFLRVARKLTGKLELKTFADQWIYGSGCPRFSFKYNFNRKKMMVEFKFRQENTNGGIVGSTPKFTGPFTIRIHEPGGTYDTEVHIDDLEKQYDIQYHTKYKRIRRKPITAKSKKGTEAGGTEEGTHDVTRTEEGRIEWIDEEPERLTFEWIRLDPDNQWLCIKIFEQSDYMWAAQLQKDRDVNAQYEAIEALDHLPSQGTCAVLSDFVGDTTAYYGLRMEAACALARCTSEHRGALGVRSLLDTFREKFCFGDANDPDAVLPKSNDFTEMQEYFVKKALISAIAAVRELDDIAPIQCRRFLLALLKFNDNTGNSFSDNYFVANLIVAVGNSFLPTARQDLSAAMGSTSATAANIPLFREALREVHRYRNLDRLMPSYHNAVTAACLETLLKWMLATLIPVDMPLFLQHARYGNFLYVRIIAIDALLVLGGLSIPEIAQWLLRLVADDPAPYIRYHVAKALTEFIGVITGETKGSITSTPGNAGVLLNSGVLANGHGNRQNVWEHMRFNLSQRQDIAKTVWHLMNSNETLDHRVRTYLLRFCEYLYDPAPEEPLAASSGPPVPKLRIKMPSKPADDSASDEEAPPAVKKVTIKNGMLMKVIHIGDQDK</sequence>
<dbReference type="SUPFAM" id="SSF63737">
    <property type="entry name" value="Leukotriene A4 hydrolase N-terminal domain"/>
    <property type="match status" value="1"/>
</dbReference>
<feature type="domain" description="Peptidase M1 membrane alanine aminopeptidase" evidence="10">
    <location>
        <begin position="227"/>
        <end position="442"/>
    </location>
</feature>
<dbReference type="Pfam" id="PF01433">
    <property type="entry name" value="Peptidase_M1"/>
    <property type="match status" value="1"/>
</dbReference>
<dbReference type="FunFam" id="1.10.390.10:FF:000011">
    <property type="entry name" value="Transcription initiation factor TFIID subunit"/>
    <property type="match status" value="1"/>
</dbReference>
<dbReference type="EMBL" id="KQ257459">
    <property type="protein sequence ID" value="KNC99010.1"/>
    <property type="molecule type" value="Genomic_DNA"/>
</dbReference>
<evidence type="ECO:0000259" key="11">
    <source>
        <dbReference type="Pfam" id="PF25316"/>
    </source>
</evidence>
<dbReference type="InterPro" id="IPR014782">
    <property type="entry name" value="Peptidase_M1_dom"/>
</dbReference>
<accession>A0A0L0HBP4</accession>
<dbReference type="Pfam" id="PF25316">
    <property type="entry name" value="TAF2_3rd"/>
    <property type="match status" value="1"/>
</dbReference>
<dbReference type="InParanoid" id="A0A0L0HBP4"/>
<dbReference type="GO" id="GO:0008270">
    <property type="term" value="F:zinc ion binding"/>
    <property type="evidence" value="ECO:0007669"/>
    <property type="project" value="InterPro"/>
</dbReference>
<evidence type="ECO:0000256" key="5">
    <source>
        <dbReference type="ARBA" id="ARBA00023163"/>
    </source>
</evidence>
<dbReference type="Proteomes" id="UP000053201">
    <property type="component" value="Unassembled WGS sequence"/>
</dbReference>